<gene>
    <name evidence="1" type="ORF">EPICR_30302</name>
</gene>
<reference evidence="1" key="1">
    <citation type="submission" date="2019-01" db="EMBL/GenBank/DDBJ databases">
        <authorList>
            <consortium name="Genoscope - CEA"/>
            <person name="William W."/>
        </authorList>
    </citation>
    <scope>NUCLEOTIDE SEQUENCE</scope>
    <source>
        <strain evidence="1">CR-1</strain>
    </source>
</reference>
<proteinExistence type="predicted"/>
<protein>
    <submittedName>
        <fullName evidence="1">Uncharacterized protein</fullName>
    </submittedName>
</protein>
<dbReference type="EMBL" id="CAACVI010000023">
    <property type="protein sequence ID" value="VEN74365.1"/>
    <property type="molecule type" value="Genomic_DNA"/>
</dbReference>
<sequence>MEKDTDQKMNPGPFVDFGPNRKYSRRLDFEVGYLVKSPCRECGRRAFFPGCLEGCDMIDRVQTRLLESISCTR</sequence>
<name>A0A484HN77_9BACT</name>
<organism evidence="1">
    <name type="scientific">uncultured Desulfobacteraceae bacterium</name>
    <dbReference type="NCBI Taxonomy" id="218296"/>
    <lineage>
        <taxon>Bacteria</taxon>
        <taxon>Pseudomonadati</taxon>
        <taxon>Thermodesulfobacteriota</taxon>
        <taxon>Desulfobacteria</taxon>
        <taxon>Desulfobacterales</taxon>
        <taxon>Desulfobacteraceae</taxon>
        <taxon>environmental samples</taxon>
    </lineage>
</organism>
<accession>A0A484HN77</accession>
<dbReference type="AlphaFoldDB" id="A0A484HN77"/>
<evidence type="ECO:0000313" key="1">
    <source>
        <dbReference type="EMBL" id="VEN74365.1"/>
    </source>
</evidence>